<proteinExistence type="predicted"/>
<comment type="caution">
    <text evidence="1">The sequence shown here is derived from an EMBL/GenBank/DDBJ whole genome shotgun (WGS) entry which is preliminary data.</text>
</comment>
<dbReference type="AlphaFoldDB" id="A0A7J6MNJ0"/>
<reference evidence="1 2" key="1">
    <citation type="submission" date="2020-04" db="EMBL/GenBank/DDBJ databases">
        <title>Perkinsus chesapeaki whole genome sequence.</title>
        <authorList>
            <person name="Bogema D.R."/>
        </authorList>
    </citation>
    <scope>NUCLEOTIDE SEQUENCE [LARGE SCALE GENOMIC DNA]</scope>
    <source>
        <strain evidence="1">ATCC PRA-425</strain>
    </source>
</reference>
<protein>
    <submittedName>
        <fullName evidence="1">Uncharacterized protein</fullName>
    </submittedName>
</protein>
<dbReference type="OrthoDB" id="10468278at2759"/>
<gene>
    <name evidence="1" type="ORF">FOL47_010978</name>
</gene>
<dbReference type="EMBL" id="JAAPAO010000090">
    <property type="protein sequence ID" value="KAF4673132.1"/>
    <property type="molecule type" value="Genomic_DNA"/>
</dbReference>
<keyword evidence="2" id="KW-1185">Reference proteome</keyword>
<name>A0A7J6MNJ0_PERCH</name>
<dbReference type="Proteomes" id="UP000591131">
    <property type="component" value="Unassembled WGS sequence"/>
</dbReference>
<sequence>MGDSSVIGSCEDCQSIDTDQSRRISVLSFHGYRSPTGKLSDCVSVDCEEEKGTTAVPTACSSPTGHVHARTEDSPTDEHFGFFVSIAHSEASPIKAGTVAGDDSVVDYVDEHGNPEEQRVPLGVFSVGASTFGYHRAQQLQTRLAGIIMTEPSRPPWSNMLER</sequence>
<evidence type="ECO:0000313" key="2">
    <source>
        <dbReference type="Proteomes" id="UP000591131"/>
    </source>
</evidence>
<organism evidence="1 2">
    <name type="scientific">Perkinsus chesapeaki</name>
    <name type="common">Clam parasite</name>
    <name type="synonym">Perkinsus andrewsi</name>
    <dbReference type="NCBI Taxonomy" id="330153"/>
    <lineage>
        <taxon>Eukaryota</taxon>
        <taxon>Sar</taxon>
        <taxon>Alveolata</taxon>
        <taxon>Perkinsozoa</taxon>
        <taxon>Perkinsea</taxon>
        <taxon>Perkinsida</taxon>
        <taxon>Perkinsidae</taxon>
        <taxon>Perkinsus</taxon>
    </lineage>
</organism>
<accession>A0A7J6MNJ0</accession>
<evidence type="ECO:0000313" key="1">
    <source>
        <dbReference type="EMBL" id="KAF4673132.1"/>
    </source>
</evidence>